<evidence type="ECO:0008006" key="5">
    <source>
        <dbReference type="Google" id="ProtNLM"/>
    </source>
</evidence>
<dbReference type="Pfam" id="PF07065">
    <property type="entry name" value="D123"/>
    <property type="match status" value="1"/>
</dbReference>
<protein>
    <recommendedName>
        <fullName evidence="5">ATP-grasp domain-containing protein</fullName>
    </recommendedName>
</protein>
<dbReference type="OrthoDB" id="8296581at2"/>
<evidence type="ECO:0000256" key="1">
    <source>
        <dbReference type="ARBA" id="ARBA00011047"/>
    </source>
</evidence>
<name>A0A2K9EV11_9RHOB</name>
<proteinExistence type="inferred from homology"/>
<dbReference type="PANTHER" id="PTHR15323">
    <property type="entry name" value="D123 PROTEIN"/>
    <property type="match status" value="1"/>
</dbReference>
<organism evidence="3 4">
    <name type="scientific">Paracoccus tegillarcae</name>
    <dbReference type="NCBI Taxonomy" id="1529068"/>
    <lineage>
        <taxon>Bacteria</taxon>
        <taxon>Pseudomonadati</taxon>
        <taxon>Pseudomonadota</taxon>
        <taxon>Alphaproteobacteria</taxon>
        <taxon>Rhodobacterales</taxon>
        <taxon>Paracoccaceae</taxon>
        <taxon>Paracoccus</taxon>
    </lineage>
</organism>
<evidence type="ECO:0000313" key="4">
    <source>
        <dbReference type="Proteomes" id="UP000233742"/>
    </source>
</evidence>
<dbReference type="Proteomes" id="UP000233742">
    <property type="component" value="Chromosome"/>
</dbReference>
<sequence>MIGNAEVTTLVPSFCGVDLAAKWRETFVEKYSDQLRKLMLPALEIHMSEQDRLAVGAGTPGFSEALRLDAPVPISTGLSQQIEAALDRFPDGVFLRTGATSFKSSLLPVTPARTVKRAMDILSLPNRRAAAFLADSLVNFYDLNLFAFPWRDIAPWSEFRIFIRDRRIIGISQYHHQSNFPEIATNERAIKTSLSDFSRDLLDALHMDTVVADVFVERHNNGGFKTTLIELNPFIQRTDPCLYTWKNGGDFDSGFRYREAQDRPQAARSGRQQMIDDPWQLPS</sequence>
<dbReference type="AlphaFoldDB" id="A0A2K9EV11"/>
<evidence type="ECO:0000313" key="3">
    <source>
        <dbReference type="EMBL" id="AUH33094.1"/>
    </source>
</evidence>
<dbReference type="EMBL" id="CP025408">
    <property type="protein sequence ID" value="AUH33094.1"/>
    <property type="molecule type" value="Genomic_DNA"/>
</dbReference>
<gene>
    <name evidence="3" type="ORF">CUV01_06545</name>
</gene>
<comment type="similarity">
    <text evidence="1">Belongs to the CDC123 family.</text>
</comment>
<reference evidence="3 4" key="1">
    <citation type="submission" date="2017-12" db="EMBL/GenBank/DDBJ databases">
        <authorList>
            <person name="Hurst M.R.H."/>
        </authorList>
    </citation>
    <scope>NUCLEOTIDE SEQUENCE [LARGE SCALE GENOMIC DNA]</scope>
    <source>
        <strain evidence="3 4">BM15</strain>
    </source>
</reference>
<dbReference type="KEGG" id="paro:CUV01_06545"/>
<dbReference type="GO" id="GO:0005737">
    <property type="term" value="C:cytoplasm"/>
    <property type="evidence" value="ECO:0007669"/>
    <property type="project" value="TreeGrafter"/>
</dbReference>
<evidence type="ECO:0000256" key="2">
    <source>
        <dbReference type="SAM" id="MobiDB-lite"/>
    </source>
</evidence>
<dbReference type="InterPro" id="IPR009772">
    <property type="entry name" value="CDC123"/>
</dbReference>
<keyword evidence="4" id="KW-1185">Reference proteome</keyword>
<feature type="region of interest" description="Disordered" evidence="2">
    <location>
        <begin position="260"/>
        <end position="283"/>
    </location>
</feature>
<dbReference type="RefSeq" id="WP_101459767.1">
    <property type="nucleotide sequence ID" value="NZ_CP025408.1"/>
</dbReference>
<accession>A0A2K9EV11</accession>
<dbReference type="PANTHER" id="PTHR15323:SF6">
    <property type="entry name" value="CELL DIVISION CYCLE PROTEIN 123 HOMOLOG"/>
    <property type="match status" value="1"/>
</dbReference>